<feature type="region of interest" description="Disordered" evidence="4">
    <location>
        <begin position="2447"/>
        <end position="2587"/>
    </location>
</feature>
<dbReference type="Pfam" id="PF25023">
    <property type="entry name" value="TEN_YD-shell"/>
    <property type="match status" value="4"/>
</dbReference>
<proteinExistence type="predicted"/>
<dbReference type="PANTHER" id="PTHR32305">
    <property type="match status" value="1"/>
</dbReference>
<feature type="domain" description="LamG-like jellyroll fold" evidence="5">
    <location>
        <begin position="1158"/>
        <end position="1289"/>
    </location>
</feature>
<dbReference type="NCBIfam" id="TIGR01643">
    <property type="entry name" value="YD_repeat_2x"/>
    <property type="match status" value="6"/>
</dbReference>
<dbReference type="InterPro" id="IPR056823">
    <property type="entry name" value="TEN-like_YD-shell"/>
</dbReference>
<reference evidence="7" key="1">
    <citation type="journal article" date="2019" name="Int. J. Syst. Evol. Microbiol.">
        <title>The Global Catalogue of Microorganisms (GCM) 10K type strain sequencing project: providing services to taxonomists for standard genome sequencing and annotation.</title>
        <authorList>
            <consortium name="The Broad Institute Genomics Platform"/>
            <consortium name="The Broad Institute Genome Sequencing Center for Infectious Disease"/>
            <person name="Wu L."/>
            <person name="Ma J."/>
        </authorList>
    </citation>
    <scope>NUCLEOTIDE SEQUENCE [LARGE SCALE GENOMIC DNA]</scope>
    <source>
        <strain evidence="7">JCM 16908</strain>
    </source>
</reference>
<dbReference type="InterPro" id="IPR006530">
    <property type="entry name" value="YD"/>
</dbReference>
<dbReference type="Proteomes" id="UP001500888">
    <property type="component" value="Unassembled WGS sequence"/>
</dbReference>
<feature type="region of interest" description="Disordered" evidence="4">
    <location>
        <begin position="59"/>
        <end position="164"/>
    </location>
</feature>
<dbReference type="EMBL" id="BAAAZR010000030">
    <property type="protein sequence ID" value="GAA3831908.1"/>
    <property type="molecule type" value="Genomic_DNA"/>
</dbReference>
<evidence type="ECO:0000256" key="2">
    <source>
        <dbReference type="ARBA" id="ARBA00022737"/>
    </source>
</evidence>
<dbReference type="RefSeq" id="WP_344948045.1">
    <property type="nucleotide sequence ID" value="NZ_BAAAZR010000030.1"/>
</dbReference>
<feature type="compositionally biased region" description="Gly residues" evidence="4">
    <location>
        <begin position="2521"/>
        <end position="2531"/>
    </location>
</feature>
<feature type="compositionally biased region" description="Basic and acidic residues" evidence="4">
    <location>
        <begin position="123"/>
        <end position="136"/>
    </location>
</feature>
<feature type="compositionally biased region" description="Polar residues" evidence="4">
    <location>
        <begin position="2640"/>
        <end position="2651"/>
    </location>
</feature>
<evidence type="ECO:0000256" key="4">
    <source>
        <dbReference type="SAM" id="MobiDB-lite"/>
    </source>
</evidence>
<organism evidence="6 7">
    <name type="scientific">Sphaerisporangium flaviroseum</name>
    <dbReference type="NCBI Taxonomy" id="509199"/>
    <lineage>
        <taxon>Bacteria</taxon>
        <taxon>Bacillati</taxon>
        <taxon>Actinomycetota</taxon>
        <taxon>Actinomycetes</taxon>
        <taxon>Streptosporangiales</taxon>
        <taxon>Streptosporangiaceae</taxon>
        <taxon>Sphaerisporangium</taxon>
    </lineage>
</organism>
<dbReference type="Gene3D" id="2.180.10.10">
    <property type="entry name" value="RHS repeat-associated core"/>
    <property type="match status" value="3"/>
</dbReference>
<dbReference type="PANTHER" id="PTHR32305:SF15">
    <property type="entry name" value="PROTEIN RHSA-RELATED"/>
    <property type="match status" value="1"/>
</dbReference>
<comment type="caution">
    <text evidence="6">The sequence shown here is derived from an EMBL/GenBank/DDBJ whole genome shotgun (WGS) entry which is preliminary data.</text>
</comment>
<dbReference type="Pfam" id="PF20148">
    <property type="entry name" value="DUF6531"/>
    <property type="match status" value="1"/>
</dbReference>
<sequence length="2876" mass="302437">MRRFALRRWLGMATIIVSALMVFISGVGVPDGLTPRAAANTTEQSAVEVSAADVDTPVQQTGSAAGLPHLVPTESTTTKLESVGNAATDFKPPKGALPLEGRHKASKEPATGGLKPPQSPYQRAREDGRGTSEDGKALTSLSPSASASSGSSPSAGPAGRVSAAPTSAEGATTAAASCYYPAWSPLAHYSTGATVSYLNTTRGMTEAHDFQATRDPQGLPPLSTTAWKDLGLCYVPTQPQPQPPTFQSIWPRSGALAGSLTPTLGAWATSATGRQVSYWFQICSGPSGPSGSWDWCTGGSWTTGGTWIVPAGKLKWGKSYWWSIQAQDTSNGLSVTSPWITISPQPEQPSINSLLGSGTGGREFNHVVGNYTQTVTDASVPTVGPPLTATRTYNSLDPRTEGMFGAGWSTRWDMRLMEEPQTQTVLVTYPDGRQSRFGAIGDGSYAPPQGSYATLATVTGGGWRLMDKSATSYVFDAQGRVVKVTDNRSRAQDLVYGTDGKLAKVTSTGGRSLYFTWSGGHANGVSTDPVNGAPLSWSFTYDGDKLVKVCGPGSSTACTTYAYANASRYSTSVLNSVPSSYWRLDETSGASDSKLAGAVGWNLGSDDAIFNSGTYDATVGVAGALGGSADTAVRFAGTSASSSYALLPDAAISGRGGYLTVEAWFKTTGSGVVLGHSDSSSGAPSNFTPVLYVGTDGKLRGQFWNGQPTPITSAGAVNNGQWHHVALSGDGSSQTLYLDGQAAGTLNGTIDHRDQFSTRLGSGYASATWPASTSSTQVFPFKGDIDEAAIYSRSLAASEIRAHYLAGAAAPQMTRATLPSGRVWADNTNAADGGRLQTHTDSNGGLWKLSALQYSPASDGDPQATVTITDPHNGTLVSVHDVLRVLRTTSQTDQLGKKSTYNYDTGGFLSKITDRNGNTTEVTHDERGNELSLTKCRSAGNCQTSYAAYYLNTADKFDPRNDQMTAYRDARSASSTSNTYATKWDYTTFGEKSKETTPATTDFLNGRSTTYAYTDGTETAVGGGLTPAGLLKAETDPKGNERGYAYTPAGDLAQVTEPTGLVTKHTYDAIGRKTSSGQISAGQGGEEPPPAGADGLVAAYGFDAGTGTAIADDSGHSQDGVATGTSWSTSGKYGKALSFDGTSSWVTVPDSPSLRLSQGMTLMAWVKPTVLDNWRQVALKEYTGGLSYGLYASNGAQPNGWAVNTDGVQGNVDSPQNLPLNTWSHIAVTYDGAKLQFYQDGTKTAERDFSGSLRADGGPLRIGGNSVWGEYFSGLIDEVRVYNRALPETEIQSDKDTPVTGSGQQSAGTATTTTTFAYDAFGRVAKETGAAVKNEVSGVTHTAESRYTFDDDGNKLTDTFADLTGGDPSRTTTYTYDTYGRMGTITGPEGGTQQAAYDHMGRVVSTVDTAGTTYNYAYTARNQRASVTLKGWTGSPISPETAHDVVTRSYAYDPGGRLASRTDATGRTARYTYFGDDSLAEEIADRVKLNTSTTPVDVVLNSSTYDAAGNLTRLVTGDGKTRLDYVYDAAGRLTSATLDPSGLGRKVSYVYDANTNVTKSTWTATGSTRTEMESYGYDVGDMLIERTVENGTTDLTTSWRVDDRGLVTEVTDPRGNASGVTRMDYTTLVSYDALGRTIKVQAPPVKVERDGSAAVVERPTTQMGYNAAGERTHETGPEGRTSTAGYDKAGRVTSFSATPYTPPGGAALTPRTSYGYDVAGRLISITDPRGNISNATYDPLGRLVRITDPPATQGALRGNWDYAYTLAGDVLSSTDPTGARLEATYDGLGRQVTTTDVERKPTGAALTTTAEYDSAGNMIAVVRPAGNRSQATFNAAGEMVTWTDALSNSSTFTYDLVGRVVKDTDALGNATTADYDMAGRSIAIKDLNASGTVLRTYGFEYDAASNPTSQTTPEGHVIRRSFDAADQLTQIVEPVSSSKVMATSFGYNAAGERTRVTDGRGNSFLAEYNSLGLVESRIEPATLAHPNVADRTWTTTYDAAGNRVGVLQPEGARIASTYDNLDRLVSVEGAGAEVTTQATVFGYDLAGRPTSAGDLALTFNDRGLLLKTAKSGTSADLSSFGYDANERLVQRTDASGTASFTWDDADRLKTLTDPVTAITLTYGYDNADRLTGINYGTSGPKRTYSYDPMDRLTGDTLKTSSNAVMASITYGYDLDDNLTTKTTSGTAGAGSNSYTYDHSNRLTSWTAPGGAVTDYGWDDSGNRIQAGSHTFAYDQRNRLLSGGGSTYTYTARGTLASETKDGTTKLLKFDAFDRMTSDGEASYTYDALDRVTSRTRSGTISRYLYGDFANDIVAMTDSAGVKQASYSRGIYGEPIGISDGSGPRVAFADQHGDVVGTFQSAGTSLTDSVAYNPFGEETARNGAKHGLGYQGEFTDPDTGKVNMHSRWYQPGTGAFISRDTWTLDPQPSIRGNRYAYAAGGPLTGVDPTGHVPSRPHDGGDYCKASTSAERPTAEDRCRELADPNTLGGKCLPERAPLSAAAKPCDGGGGGNGNSGKNNGKNGNGNSGGGTCGKPPLEAAVSVNGCRGDRNGGGSGGGGGKSGGGTGGGGGGGKHGGGGAGGGGGGKRGEAELVTAPIDMPFNCDLSCVKDIIDRIPDGALPRGPSRTCDCTFVVSPVQGIPQSSPIPNQPRTDLPAPPSGGGPNVPPPFSVPPPPAGGFWDWLGGVATGIGEQGTILDLCDIYPEDCSRKPIGNPNTQAWQDGYSSVTEPPTIIGPDGKPHVVDDTPVFLPFGPRFGRNADGHPSGRGGGLGPRWAPQDIKNPACWTGCEEVALKIQRMLGGGTRYRITNGMNPPGGKSTFGLGPYRKTEPEWHHHDVVVKDGRVYDGFSDKNGVPLDEYRKLWDYDDVLRWDPLP</sequence>
<feature type="region of interest" description="Disordered" evidence="4">
    <location>
        <begin position="1075"/>
        <end position="1098"/>
    </location>
</feature>
<dbReference type="InterPro" id="IPR022385">
    <property type="entry name" value="Rhs_assc_core"/>
</dbReference>
<keyword evidence="1" id="KW-0732">Signal</keyword>
<dbReference type="SMART" id="SM00560">
    <property type="entry name" value="LamGL"/>
    <property type="match status" value="1"/>
</dbReference>
<feature type="compositionally biased region" description="Gly residues" evidence="4">
    <location>
        <begin position="2550"/>
        <end position="2585"/>
    </location>
</feature>
<accession>A0ABP7J0Z0</accession>
<protein>
    <recommendedName>
        <fullName evidence="5">LamG-like jellyroll fold domain-containing protein</fullName>
    </recommendedName>
</protein>
<feature type="compositionally biased region" description="Basic and acidic residues" evidence="4">
    <location>
        <begin position="2471"/>
        <end position="2481"/>
    </location>
</feature>
<feature type="region of interest" description="Disordered" evidence="4">
    <location>
        <begin position="2639"/>
        <end position="2667"/>
    </location>
</feature>
<dbReference type="InterPro" id="IPR045351">
    <property type="entry name" value="DUF6531"/>
</dbReference>
<name>A0ABP7J0Z0_9ACTN</name>
<dbReference type="InterPro" id="IPR050708">
    <property type="entry name" value="T6SS_VgrG/RHS"/>
</dbReference>
<feature type="compositionally biased region" description="Pro residues" evidence="4">
    <location>
        <begin position="2655"/>
        <end position="2667"/>
    </location>
</feature>
<dbReference type="SUPFAM" id="SSF49899">
    <property type="entry name" value="Concanavalin A-like lectins/glucanases"/>
    <property type="match status" value="2"/>
</dbReference>
<dbReference type="Gene3D" id="2.60.120.200">
    <property type="match status" value="2"/>
</dbReference>
<dbReference type="InterPro" id="IPR006558">
    <property type="entry name" value="LamG-like"/>
</dbReference>
<dbReference type="NCBIfam" id="TIGR03696">
    <property type="entry name" value="Rhs_assc_core"/>
    <property type="match status" value="1"/>
</dbReference>
<gene>
    <name evidence="6" type="ORF">GCM10022226_61340</name>
</gene>
<dbReference type="InterPro" id="IPR031325">
    <property type="entry name" value="RHS_repeat"/>
</dbReference>
<dbReference type="InterPro" id="IPR013320">
    <property type="entry name" value="ConA-like_dom_sf"/>
</dbReference>
<evidence type="ECO:0000256" key="1">
    <source>
        <dbReference type="ARBA" id="ARBA00022729"/>
    </source>
</evidence>
<dbReference type="Pfam" id="PF13385">
    <property type="entry name" value="Laminin_G_3"/>
    <property type="match status" value="2"/>
</dbReference>
<keyword evidence="3" id="KW-1015">Disulfide bond</keyword>
<dbReference type="Pfam" id="PF05593">
    <property type="entry name" value="RHS_repeat"/>
    <property type="match status" value="2"/>
</dbReference>
<evidence type="ECO:0000313" key="6">
    <source>
        <dbReference type="EMBL" id="GAA3831908.1"/>
    </source>
</evidence>
<evidence type="ECO:0000259" key="5">
    <source>
        <dbReference type="SMART" id="SM00560"/>
    </source>
</evidence>
<evidence type="ECO:0000313" key="7">
    <source>
        <dbReference type="Proteomes" id="UP001500888"/>
    </source>
</evidence>
<feature type="compositionally biased region" description="Low complexity" evidence="4">
    <location>
        <begin position="140"/>
        <end position="164"/>
    </location>
</feature>
<keyword evidence="2" id="KW-0677">Repeat</keyword>
<keyword evidence="7" id="KW-1185">Reference proteome</keyword>
<evidence type="ECO:0000256" key="3">
    <source>
        <dbReference type="ARBA" id="ARBA00023157"/>
    </source>
</evidence>